<sequence>MLAVVCKTHGGLEALETYDKNGFIDKSSGLHGLGALMGRRLNDRFLVICLENLRRLAMKKPRYLSDEVPSGFLGFAVNMINIDSANLYFVTCTGHELRETLFYKLFSRLQVYKTRADMLQALPVITDGAVSLDGGIIKSVGVSVLGER</sequence>
<organism evidence="1 2">
    <name type="scientific">Capsicum baccatum</name>
    <name type="common">Peruvian pepper</name>
    <dbReference type="NCBI Taxonomy" id="33114"/>
    <lineage>
        <taxon>Eukaryota</taxon>
        <taxon>Viridiplantae</taxon>
        <taxon>Streptophyta</taxon>
        <taxon>Embryophyta</taxon>
        <taxon>Tracheophyta</taxon>
        <taxon>Spermatophyta</taxon>
        <taxon>Magnoliopsida</taxon>
        <taxon>eudicotyledons</taxon>
        <taxon>Gunneridae</taxon>
        <taxon>Pentapetalae</taxon>
        <taxon>asterids</taxon>
        <taxon>lamiids</taxon>
        <taxon>Solanales</taxon>
        <taxon>Solanaceae</taxon>
        <taxon>Solanoideae</taxon>
        <taxon>Capsiceae</taxon>
        <taxon>Capsicum</taxon>
    </lineage>
</organism>
<dbReference type="PANTHER" id="PTHR33566:SF6">
    <property type="entry name" value="PROTEIN DEFECTIVE IN MERISTEM SILENCING 3"/>
    <property type="match status" value="1"/>
</dbReference>
<dbReference type="OrthoDB" id="10036779at2759"/>
<evidence type="ECO:0000313" key="2">
    <source>
        <dbReference type="Proteomes" id="UP000224567"/>
    </source>
</evidence>
<accession>A0A2G2X758</accession>
<reference evidence="2" key="2">
    <citation type="journal article" date="2017" name="J. Anim. Genet.">
        <title>Multiple reference genome sequences of hot pepper reveal the massive evolution of plant disease resistance genes by retroduplication.</title>
        <authorList>
            <person name="Kim S."/>
            <person name="Park J."/>
            <person name="Yeom S.-I."/>
            <person name="Kim Y.-M."/>
            <person name="Seo E."/>
            <person name="Kim K.-T."/>
            <person name="Kim M.-S."/>
            <person name="Lee J.M."/>
            <person name="Cheong K."/>
            <person name="Shin H.-S."/>
            <person name="Kim S.-B."/>
            <person name="Han K."/>
            <person name="Lee J."/>
            <person name="Park M."/>
            <person name="Lee H.-A."/>
            <person name="Lee H.-Y."/>
            <person name="Lee Y."/>
            <person name="Oh S."/>
            <person name="Lee J.H."/>
            <person name="Choi E."/>
            <person name="Choi E."/>
            <person name="Lee S.E."/>
            <person name="Jeon J."/>
            <person name="Kim H."/>
            <person name="Choi G."/>
            <person name="Song H."/>
            <person name="Lee J."/>
            <person name="Lee S.-C."/>
            <person name="Kwon J.-K."/>
            <person name="Lee H.-Y."/>
            <person name="Koo N."/>
            <person name="Hong Y."/>
            <person name="Kim R.W."/>
            <person name="Kang W.-H."/>
            <person name="Huh J.H."/>
            <person name="Kang B.-C."/>
            <person name="Yang T.-J."/>
            <person name="Lee Y.-H."/>
            <person name="Bennetzen J.L."/>
            <person name="Choi D."/>
        </authorList>
    </citation>
    <scope>NUCLEOTIDE SEQUENCE [LARGE SCALE GENOMIC DNA]</scope>
    <source>
        <strain evidence="2">cv. PBC81</strain>
    </source>
</reference>
<dbReference type="PANTHER" id="PTHR33566">
    <property type="entry name" value="EN/SPM-LIKE TRANSPOSON-RELATED"/>
    <property type="match status" value="1"/>
</dbReference>
<protein>
    <submittedName>
        <fullName evidence="1">Protein DEFECTIVE IN MERISTEM SILENCING 3</fullName>
    </submittedName>
</protein>
<name>A0A2G2X758_CAPBA</name>
<comment type="caution">
    <text evidence="1">The sequence shown here is derived from an EMBL/GenBank/DDBJ whole genome shotgun (WGS) entry which is preliminary data.</text>
</comment>
<gene>
    <name evidence="1" type="ORF">CQW23_07807</name>
</gene>
<proteinExistence type="predicted"/>
<dbReference type="STRING" id="33114.A0A2G2X758"/>
<reference evidence="1 2" key="1">
    <citation type="journal article" date="2017" name="Genome Biol.">
        <title>New reference genome sequences of hot pepper reveal the massive evolution of plant disease-resistance genes by retroduplication.</title>
        <authorList>
            <person name="Kim S."/>
            <person name="Park J."/>
            <person name="Yeom S.I."/>
            <person name="Kim Y.M."/>
            <person name="Seo E."/>
            <person name="Kim K.T."/>
            <person name="Kim M.S."/>
            <person name="Lee J.M."/>
            <person name="Cheong K."/>
            <person name="Shin H.S."/>
            <person name="Kim S.B."/>
            <person name="Han K."/>
            <person name="Lee J."/>
            <person name="Park M."/>
            <person name="Lee H.A."/>
            <person name="Lee H.Y."/>
            <person name="Lee Y."/>
            <person name="Oh S."/>
            <person name="Lee J.H."/>
            <person name="Choi E."/>
            <person name="Choi E."/>
            <person name="Lee S.E."/>
            <person name="Jeon J."/>
            <person name="Kim H."/>
            <person name="Choi G."/>
            <person name="Song H."/>
            <person name="Lee J."/>
            <person name="Lee S.C."/>
            <person name="Kwon J.K."/>
            <person name="Lee H.Y."/>
            <person name="Koo N."/>
            <person name="Hong Y."/>
            <person name="Kim R.W."/>
            <person name="Kang W.H."/>
            <person name="Huh J.H."/>
            <person name="Kang B.C."/>
            <person name="Yang T.J."/>
            <person name="Lee Y.H."/>
            <person name="Bennetzen J.L."/>
            <person name="Choi D."/>
        </authorList>
    </citation>
    <scope>NUCLEOTIDE SEQUENCE [LARGE SCALE GENOMIC DNA]</scope>
    <source>
        <strain evidence="2">cv. PBC81</strain>
    </source>
</reference>
<dbReference type="EMBL" id="MLFT02000003">
    <property type="protein sequence ID" value="PHT53345.1"/>
    <property type="molecule type" value="Genomic_DNA"/>
</dbReference>
<keyword evidence="2" id="KW-1185">Reference proteome</keyword>
<evidence type="ECO:0000313" key="1">
    <source>
        <dbReference type="EMBL" id="PHT53345.1"/>
    </source>
</evidence>
<dbReference type="Proteomes" id="UP000224567">
    <property type="component" value="Unassembled WGS sequence"/>
</dbReference>
<dbReference type="AlphaFoldDB" id="A0A2G2X758"/>